<dbReference type="InterPro" id="IPR029045">
    <property type="entry name" value="ClpP/crotonase-like_dom_sf"/>
</dbReference>
<feature type="domain" description="3-hydroxyacyl-CoA dehydrogenase NAD binding" evidence="27">
    <location>
        <begin position="309"/>
        <end position="487"/>
    </location>
</feature>
<feature type="domain" description="Exocyst complex component EXOC6/Sec15 N-terminal" evidence="29">
    <location>
        <begin position="773"/>
        <end position="942"/>
    </location>
</feature>
<dbReference type="GO" id="GO:0060321">
    <property type="term" value="P:acceptance of pollen"/>
    <property type="evidence" value="ECO:0007669"/>
    <property type="project" value="UniProtKB-ARBA"/>
</dbReference>
<dbReference type="SUPFAM" id="SSF52096">
    <property type="entry name" value="ClpP/crotonase"/>
    <property type="match status" value="1"/>
</dbReference>
<dbReference type="GO" id="GO:0004300">
    <property type="term" value="F:enoyl-CoA hydratase activity"/>
    <property type="evidence" value="ECO:0007669"/>
    <property type="project" value="UniProtKB-EC"/>
</dbReference>
<keyword evidence="10" id="KW-0268">Exocytosis</keyword>
<dbReference type="Gene3D" id="1.20.58.670">
    <property type="entry name" value="Dsl1p vesicle tethering complex, Tip20p subunit, domain D"/>
    <property type="match status" value="1"/>
</dbReference>
<feature type="domain" description="3-hydroxyacyl-CoA dehydrogenase C-terminal" evidence="26">
    <location>
        <begin position="492"/>
        <end position="582"/>
    </location>
</feature>
<dbReference type="Pfam" id="PF02737">
    <property type="entry name" value="3HCDH_N"/>
    <property type="match status" value="1"/>
</dbReference>
<comment type="catalytic activity">
    <reaction evidence="1">
        <text>a (3Z)-enoyl-CoA = a 4-saturated (2E)-enoyl-CoA</text>
        <dbReference type="Rhea" id="RHEA:45900"/>
        <dbReference type="ChEBI" id="CHEBI:85097"/>
        <dbReference type="ChEBI" id="CHEBI:85489"/>
        <dbReference type="EC" id="5.3.3.8"/>
    </reaction>
</comment>
<evidence type="ECO:0000256" key="16">
    <source>
        <dbReference type="ARBA" id="ARBA00023140"/>
    </source>
</evidence>
<evidence type="ECO:0000256" key="21">
    <source>
        <dbReference type="ARBA" id="ARBA00023709"/>
    </source>
</evidence>
<dbReference type="EMBL" id="JBFOLK010000002">
    <property type="protein sequence ID" value="KAL2531137.1"/>
    <property type="molecule type" value="Genomic_DNA"/>
</dbReference>
<keyword evidence="9" id="KW-0813">Transport</keyword>
<dbReference type="GO" id="GO:0016491">
    <property type="term" value="F:oxidoreductase activity"/>
    <property type="evidence" value="ECO:0007669"/>
    <property type="project" value="UniProtKB-KW"/>
</dbReference>
<dbReference type="Gene3D" id="3.90.226.10">
    <property type="entry name" value="2-enoyl-CoA Hydratase, Chain A, domain 1"/>
    <property type="match status" value="1"/>
</dbReference>
<keyword evidence="14" id="KW-0520">NAD</keyword>
<dbReference type="InterPro" id="IPR036291">
    <property type="entry name" value="NAD(P)-bd_dom_sf"/>
</dbReference>
<comment type="catalytic activity">
    <reaction evidence="21">
        <text>a (3S)-3-hydroxyacyl-CoA = a (2E)-enoyl-CoA + H2O</text>
        <dbReference type="Rhea" id="RHEA:16105"/>
        <dbReference type="ChEBI" id="CHEBI:15377"/>
        <dbReference type="ChEBI" id="CHEBI:57318"/>
        <dbReference type="ChEBI" id="CHEBI:58856"/>
        <dbReference type="EC" id="4.2.1.17"/>
    </reaction>
</comment>
<comment type="similarity">
    <text evidence="7">Belongs to the SEC15 family.</text>
</comment>
<dbReference type="GO" id="GO:0006887">
    <property type="term" value="P:exocytosis"/>
    <property type="evidence" value="ECO:0007669"/>
    <property type="project" value="UniProtKB-KW"/>
</dbReference>
<dbReference type="GO" id="GO:0005777">
    <property type="term" value="C:peroxisome"/>
    <property type="evidence" value="ECO:0007669"/>
    <property type="project" value="UniProtKB-SubCell"/>
</dbReference>
<name>A0ABD1V1G1_9LAMI</name>
<evidence type="ECO:0000259" key="27">
    <source>
        <dbReference type="Pfam" id="PF02737"/>
    </source>
</evidence>
<dbReference type="SUPFAM" id="SSF48179">
    <property type="entry name" value="6-phosphogluconate dehydrogenase C-terminal domain-like"/>
    <property type="match status" value="2"/>
</dbReference>
<evidence type="ECO:0000259" key="29">
    <source>
        <dbReference type="Pfam" id="PF20651"/>
    </source>
</evidence>
<dbReference type="PROSITE" id="PS00166">
    <property type="entry name" value="ENOYL_COA_HYDRATASE"/>
    <property type="match status" value="1"/>
</dbReference>
<comment type="catalytic activity">
    <reaction evidence="22">
        <text>a 4-saturated-(3S)-3-hydroxyacyl-CoA = a (3E)-enoyl-CoA + H2O</text>
        <dbReference type="Rhea" id="RHEA:20724"/>
        <dbReference type="ChEBI" id="CHEBI:15377"/>
        <dbReference type="ChEBI" id="CHEBI:58521"/>
        <dbReference type="ChEBI" id="CHEBI:137480"/>
        <dbReference type="EC" id="4.2.1.17"/>
    </reaction>
</comment>
<dbReference type="Pfam" id="PF20651">
    <property type="entry name" value="EXOC6_Sec15_N"/>
    <property type="match status" value="1"/>
</dbReference>
<evidence type="ECO:0000256" key="14">
    <source>
        <dbReference type="ARBA" id="ARBA00023027"/>
    </source>
</evidence>
<dbReference type="InterPro" id="IPR042044">
    <property type="entry name" value="EXOC6PINT-1/Sec15/Tip20_C_dom2"/>
</dbReference>
<evidence type="ECO:0000256" key="23">
    <source>
        <dbReference type="ARBA" id="ARBA00053307"/>
    </source>
</evidence>
<dbReference type="InterPro" id="IPR008927">
    <property type="entry name" value="6-PGluconate_DH-like_C_sf"/>
</dbReference>
<dbReference type="InterPro" id="IPR042045">
    <property type="entry name" value="EXOC6/Sec15_C_dom1"/>
</dbReference>
<evidence type="ECO:0000256" key="20">
    <source>
        <dbReference type="ARBA" id="ARBA00023701"/>
    </source>
</evidence>
<dbReference type="CDD" id="cd06558">
    <property type="entry name" value="crotonase-like"/>
    <property type="match status" value="1"/>
</dbReference>
<comment type="similarity">
    <text evidence="8">In the N-terminal section; belongs to the enoyl-CoA hydratase/isomerase family.</text>
</comment>
<comment type="catalytic activity">
    <reaction evidence="2">
        <text>a (3E)-enoyl-CoA = a 4-saturated (2E)-enoyl-CoA</text>
        <dbReference type="Rhea" id="RHEA:45228"/>
        <dbReference type="ChEBI" id="CHEBI:58521"/>
        <dbReference type="ChEBI" id="CHEBI:85097"/>
        <dbReference type="EC" id="5.3.3.8"/>
    </reaction>
</comment>
<evidence type="ECO:0000259" key="28">
    <source>
        <dbReference type="Pfam" id="PF04091"/>
    </source>
</evidence>
<dbReference type="GO" id="GO:0008692">
    <property type="term" value="F:3-hydroxybutyryl-CoA epimerase activity"/>
    <property type="evidence" value="ECO:0007669"/>
    <property type="project" value="UniProtKB-EC"/>
</dbReference>
<evidence type="ECO:0000256" key="2">
    <source>
        <dbReference type="ARBA" id="ARBA00000765"/>
    </source>
</evidence>
<dbReference type="InterPro" id="IPR048359">
    <property type="entry name" value="EXOC6_Sec15_N"/>
</dbReference>
<evidence type="ECO:0000256" key="17">
    <source>
        <dbReference type="ARBA" id="ARBA00023235"/>
    </source>
</evidence>
<feature type="coiled-coil region" evidence="25">
    <location>
        <begin position="344"/>
        <end position="371"/>
    </location>
</feature>
<comment type="subcellular location">
    <subcellularLocation>
        <location evidence="4">Cytoplasm</location>
        <location evidence="4">Cytosol</location>
    </subcellularLocation>
    <subcellularLocation>
        <location evidence="3">Peroxisome</location>
    </subcellularLocation>
</comment>
<keyword evidence="13" id="KW-0560">Oxidoreductase</keyword>
<evidence type="ECO:0000256" key="15">
    <source>
        <dbReference type="ARBA" id="ARBA00023098"/>
    </source>
</evidence>
<evidence type="ECO:0000256" key="5">
    <source>
        <dbReference type="ARBA" id="ARBA00005005"/>
    </source>
</evidence>
<dbReference type="Pfam" id="PF04091">
    <property type="entry name" value="Sec15_C"/>
    <property type="match status" value="1"/>
</dbReference>
<comment type="similarity">
    <text evidence="24">Belongs to the enoyl-CoA hydratase/isomerase family.</text>
</comment>
<dbReference type="InterPro" id="IPR006108">
    <property type="entry name" value="3HC_DH_C"/>
</dbReference>
<dbReference type="FunFam" id="1.10.357.30:FF:000002">
    <property type="entry name" value="Exocyst complex component"/>
    <property type="match status" value="1"/>
</dbReference>
<comment type="pathway">
    <text evidence="5">Lipid metabolism; fatty acid beta-oxidation.</text>
</comment>
<keyword evidence="19" id="KW-0511">Multifunctional enzyme</keyword>
<proteinExistence type="inferred from homology"/>
<keyword evidence="12" id="KW-0276">Fatty acid metabolism</keyword>
<evidence type="ECO:0000256" key="12">
    <source>
        <dbReference type="ARBA" id="ARBA00022832"/>
    </source>
</evidence>
<dbReference type="FunFam" id="3.90.226.10:FF:000025">
    <property type="entry name" value="Peroxisomal fatty acid beta-oxidation multifunctional protein"/>
    <property type="match status" value="1"/>
</dbReference>
<evidence type="ECO:0000256" key="11">
    <source>
        <dbReference type="ARBA" id="ARBA00022490"/>
    </source>
</evidence>
<feature type="domain" description="Exocyst complex subunit EXOC6/Sec15 C-terminal" evidence="28">
    <location>
        <begin position="1126"/>
        <end position="1472"/>
    </location>
</feature>
<keyword evidence="16" id="KW-0576">Peroxisome</keyword>
<dbReference type="FunFam" id="3.40.50.720:FF:000009">
    <property type="entry name" value="Fatty oxidation complex, alpha subunit"/>
    <property type="match status" value="1"/>
</dbReference>
<dbReference type="Pfam" id="PF00378">
    <property type="entry name" value="ECH_1"/>
    <property type="match status" value="1"/>
</dbReference>
<dbReference type="GO" id="GO:0009846">
    <property type="term" value="P:pollen germination"/>
    <property type="evidence" value="ECO:0007669"/>
    <property type="project" value="UniProtKB-ARBA"/>
</dbReference>
<comment type="catalytic activity">
    <reaction evidence="20">
        <text>(3S)-3-hydroxybutanoyl-CoA = (3R)-3-hydroxybutanoyl-CoA</text>
        <dbReference type="Rhea" id="RHEA:21760"/>
        <dbReference type="ChEBI" id="CHEBI:57315"/>
        <dbReference type="ChEBI" id="CHEBI:57316"/>
        <dbReference type="EC" id="5.1.2.3"/>
    </reaction>
</comment>
<sequence>MKGRTAVEVGADGVAVITINNPPLNLFSVDVLLSLKESIEGTLLRDDVRAIVITGSNGKFSAGFDVTAFGGSQAKRTQKELGFLAIEFVTDILEAARKPLVAAIDGPAFGGGLEIALACHARISTSSAQLGLPELQYGILPGLGGTQRLPRLVGLPKALEMILMSKRVNGEEARILSLVDAIAPSDKLLIKARQWALDILECRRPWVISLYKTDKLEPLAHARAILKLARLEVHKQNPNLMHPLICINVIEHGIVSGPRNGLWKEAEALQELRQSSTCRSLIHVFFAQTQILKIPGITDMNLLPRKINKVAILGGGLMSSEIATMLLLSNYQVILKEKDGKCLLEDISRVKANLQNHVKKEKATQEKLEKIFNLFTGVLNYDSFKDVDLIIAAESESLSLTEKIFFELEICCPPNCIFASNTSTLNLKLLGERTKCQNRMAKTHFFCPSPVLPLMEIVCTHMTSPQVIVDLIGFGRKMRKTPILVSECNGAVNRMIITYLHAAILLAERNVDVYEIDRAIKSFGMLFGPFRMIDLVGFQVASMISKIFVENFPDRSYKPKLIQIMQQDNREGESNSKGFYVYDKEHKPSPDPDMMKYIEKARTISDVTIDSKLTTLSDREIAEMILFPTLNEACRIISEGIAFRTSDLDVASVKGMGFPAYRGGIIFWSNSLGSTYIYSRLDKWAKDYGEIFKPCAYLSERASNGTSLGNQVAVARTKSQFAGRWFRRRRRTATPGDKQDQLLLSASICNGEDLGPFIRKTFASGKPEILLRHLEHFRRYKESEIEDVCRAHYQDFIMAVDDLRSLLSDVDSLKSSLYDSNAKLQSVAVPLLTSLDSFVEARSKCRNIAFAIRSLNICVQLMELCSRANFHLSKGNFYMALKSLDSIQRDFLDKTPSSTLRRMLEKQIPAIRTHIERKVSKEFGDWLVEIRIVSRNLGQLAIGQASAGRQREEELRIKQRQAEEQSRLNLRDCVYALEEEDDGNSGMEEAGEDGFDLTPLYRAYHIHQTLGLEARFQKYYFENRKLQLTSDFQVSSMTPFLESHQTFFAQIAGFFIVEDRVLRTGGGLISKMEVENLWDTAVSKMCSVLEDQFSRMHTANHLLLIKDYVSLLGVTMRRYGFPIDALLDVLSKHRDKYHELLLSDCRKQIAEALAADKFEQMYMKKEYEYSMNVLSFQLQTSSIMPAFPFVAPFSSTVPDCCRIVRSFIEDSVSFMSYGGHLELYDVVKKYLDRLLTEVLDGALLRVINGSMSGVTQAMQMAANMAVFERACDFFFRHAAQLSGIPLRIAERGRRQFPLTKARDAAEEMLSGLLKQKVDGFLSLIENVNWMADEPLQGGNEYVNEVIIFLETLVSTAQQILPVQVLKRVLQDVLSHISEMIVGALLGESVKRFNVNAVMGLDVDIRLLESFAENQAPLLSEADANQLKSALVESRQMINLLLSNHPENFLNPVIRERSYNALDYRKVVTISEKLRDQSDRLFGSFGTRGGAKQNPKKKSLDALIKRLKDVN</sequence>
<comment type="function">
    <text evidence="23">Component of the exocyst complex involved in the docking of exocytic vesicles with fusion sites on the plasma membrane during regulated or polarized secretion. Involved in polarized cell growth and organ morphogenesis. During cytokinesis, involved in cell plate initiation, cell plate maturation and formation of new primary cell wall.</text>
</comment>
<evidence type="ECO:0000313" key="30">
    <source>
        <dbReference type="EMBL" id="KAL2531137.1"/>
    </source>
</evidence>
<keyword evidence="15" id="KW-0443">Lipid metabolism</keyword>
<keyword evidence="17" id="KW-0413">Isomerase</keyword>
<dbReference type="InterPro" id="IPR018376">
    <property type="entry name" value="Enoyl-CoA_hyd/isom_CS"/>
</dbReference>
<dbReference type="GO" id="GO:0006631">
    <property type="term" value="P:fatty acid metabolic process"/>
    <property type="evidence" value="ECO:0007669"/>
    <property type="project" value="UniProtKB-KW"/>
</dbReference>
<keyword evidence="31" id="KW-1185">Reference proteome</keyword>
<evidence type="ECO:0000313" key="31">
    <source>
        <dbReference type="Proteomes" id="UP001604336"/>
    </source>
</evidence>
<comment type="caution">
    <text evidence="30">The sequence shown here is derived from an EMBL/GenBank/DDBJ whole genome shotgun (WGS) entry which is preliminary data.</text>
</comment>
<accession>A0ABD1V1G1</accession>
<evidence type="ECO:0000256" key="18">
    <source>
        <dbReference type="ARBA" id="ARBA00023239"/>
    </source>
</evidence>
<evidence type="ECO:0000256" key="22">
    <source>
        <dbReference type="ARBA" id="ARBA00023717"/>
    </source>
</evidence>
<evidence type="ECO:0000256" key="4">
    <source>
        <dbReference type="ARBA" id="ARBA00004514"/>
    </source>
</evidence>
<dbReference type="InterPro" id="IPR007225">
    <property type="entry name" value="EXOC6/Sec15"/>
</dbReference>
<comment type="similarity">
    <text evidence="6">In the central section; belongs to the 3-hydroxyacyl-CoA dehydrogenase family.</text>
</comment>
<keyword evidence="18" id="KW-0456">Lyase</keyword>
<evidence type="ECO:0000256" key="9">
    <source>
        <dbReference type="ARBA" id="ARBA00022448"/>
    </source>
</evidence>
<evidence type="ECO:0000256" key="8">
    <source>
        <dbReference type="ARBA" id="ARBA00008750"/>
    </source>
</evidence>
<dbReference type="PANTHER" id="PTHR12702:SF1">
    <property type="entry name" value="EXOCYST COMPLEX COMPONENT SEC15B"/>
    <property type="match status" value="1"/>
</dbReference>
<dbReference type="Pfam" id="PF00725">
    <property type="entry name" value="3HCDH"/>
    <property type="match status" value="1"/>
</dbReference>
<dbReference type="Gene3D" id="1.10.357.30">
    <property type="entry name" value="Exocyst complex subunit Sec15 C-terminal domain, N-terminal subdomain"/>
    <property type="match status" value="1"/>
</dbReference>
<evidence type="ECO:0000256" key="10">
    <source>
        <dbReference type="ARBA" id="ARBA00022483"/>
    </source>
</evidence>
<protein>
    <submittedName>
        <fullName evidence="30">Exocyst complex component SEC15B</fullName>
    </submittedName>
</protein>
<dbReference type="Proteomes" id="UP001604336">
    <property type="component" value="Unassembled WGS sequence"/>
</dbReference>
<evidence type="ECO:0000256" key="13">
    <source>
        <dbReference type="ARBA" id="ARBA00023002"/>
    </source>
</evidence>
<dbReference type="Gene3D" id="1.10.1040.50">
    <property type="match status" value="1"/>
</dbReference>
<keyword evidence="25" id="KW-0175">Coiled coil</keyword>
<keyword evidence="11" id="KW-0963">Cytoplasm</keyword>
<dbReference type="PANTHER" id="PTHR12702">
    <property type="entry name" value="SEC15"/>
    <property type="match status" value="1"/>
</dbReference>
<evidence type="ECO:0000259" key="26">
    <source>
        <dbReference type="Pfam" id="PF00725"/>
    </source>
</evidence>
<evidence type="ECO:0000256" key="6">
    <source>
        <dbReference type="ARBA" id="ARBA00007005"/>
    </source>
</evidence>
<dbReference type="SUPFAM" id="SSF51735">
    <property type="entry name" value="NAD(P)-binding Rossmann-fold domains"/>
    <property type="match status" value="1"/>
</dbReference>
<dbReference type="InterPro" id="IPR046361">
    <property type="entry name" value="EXOC6/Sec15_C"/>
</dbReference>
<dbReference type="FunFam" id="1.10.1040.50:FF:000004">
    <property type="entry name" value="Peroxisomal fatty acid beta-oxidation multifunctional protein"/>
    <property type="match status" value="1"/>
</dbReference>
<dbReference type="Gene3D" id="3.40.50.720">
    <property type="entry name" value="NAD(P)-binding Rossmann-like Domain"/>
    <property type="match status" value="1"/>
</dbReference>
<evidence type="ECO:0000256" key="19">
    <source>
        <dbReference type="ARBA" id="ARBA00023268"/>
    </source>
</evidence>
<reference evidence="31" key="1">
    <citation type="submission" date="2024-07" db="EMBL/GenBank/DDBJ databases">
        <title>Two chromosome-level genome assemblies of Korean endemic species Abeliophyllum distichum and Forsythia ovata (Oleaceae).</title>
        <authorList>
            <person name="Jang H."/>
        </authorList>
    </citation>
    <scope>NUCLEOTIDE SEQUENCE [LARGE SCALE GENOMIC DNA]</scope>
</reference>
<evidence type="ECO:0000256" key="25">
    <source>
        <dbReference type="SAM" id="Coils"/>
    </source>
</evidence>
<organism evidence="30 31">
    <name type="scientific">Abeliophyllum distichum</name>
    <dbReference type="NCBI Taxonomy" id="126358"/>
    <lineage>
        <taxon>Eukaryota</taxon>
        <taxon>Viridiplantae</taxon>
        <taxon>Streptophyta</taxon>
        <taxon>Embryophyta</taxon>
        <taxon>Tracheophyta</taxon>
        <taxon>Spermatophyta</taxon>
        <taxon>Magnoliopsida</taxon>
        <taxon>eudicotyledons</taxon>
        <taxon>Gunneridae</taxon>
        <taxon>Pentapetalae</taxon>
        <taxon>asterids</taxon>
        <taxon>lamiids</taxon>
        <taxon>Lamiales</taxon>
        <taxon>Oleaceae</taxon>
        <taxon>Forsythieae</taxon>
        <taxon>Abeliophyllum</taxon>
    </lineage>
</organism>
<dbReference type="GO" id="GO:0000145">
    <property type="term" value="C:exocyst"/>
    <property type="evidence" value="ECO:0007669"/>
    <property type="project" value="UniProtKB-ARBA"/>
</dbReference>
<dbReference type="GO" id="GO:0005829">
    <property type="term" value="C:cytosol"/>
    <property type="evidence" value="ECO:0007669"/>
    <property type="project" value="UniProtKB-SubCell"/>
</dbReference>
<evidence type="ECO:0000256" key="3">
    <source>
        <dbReference type="ARBA" id="ARBA00004275"/>
    </source>
</evidence>
<dbReference type="FunFam" id="1.20.58.670:FF:000002">
    <property type="entry name" value="Exocyst complex component"/>
    <property type="match status" value="1"/>
</dbReference>
<gene>
    <name evidence="30" type="ORF">Adt_04488</name>
</gene>
<evidence type="ECO:0000256" key="1">
    <source>
        <dbReference type="ARBA" id="ARBA00000452"/>
    </source>
</evidence>
<dbReference type="GO" id="GO:0004165">
    <property type="term" value="F:delta(3)-delta(2)-enoyl-CoA isomerase activity"/>
    <property type="evidence" value="ECO:0007669"/>
    <property type="project" value="UniProtKB-EC"/>
</dbReference>
<evidence type="ECO:0000256" key="7">
    <source>
        <dbReference type="ARBA" id="ARBA00007944"/>
    </source>
</evidence>
<evidence type="ECO:0000256" key="24">
    <source>
        <dbReference type="RuleBase" id="RU003707"/>
    </source>
</evidence>
<dbReference type="GO" id="GO:0009860">
    <property type="term" value="P:pollen tube growth"/>
    <property type="evidence" value="ECO:0007669"/>
    <property type="project" value="UniProtKB-ARBA"/>
</dbReference>
<dbReference type="InterPro" id="IPR001753">
    <property type="entry name" value="Enoyl-CoA_hydra/iso"/>
</dbReference>
<dbReference type="InterPro" id="IPR006176">
    <property type="entry name" value="3-OHacyl-CoA_DH_NAD-bd"/>
</dbReference>